<keyword evidence="1" id="KW-0812">Transmembrane</keyword>
<dbReference type="STRING" id="930131.SAMN05216389_11576"/>
<dbReference type="EMBL" id="FOHE01000015">
    <property type="protein sequence ID" value="SET57967.1"/>
    <property type="molecule type" value="Genomic_DNA"/>
</dbReference>
<keyword evidence="1" id="KW-1133">Transmembrane helix</keyword>
<feature type="transmembrane region" description="Helical" evidence="1">
    <location>
        <begin position="70"/>
        <end position="95"/>
    </location>
</feature>
<protein>
    <submittedName>
        <fullName evidence="2">Uncharacterized protein</fullName>
    </submittedName>
</protein>
<dbReference type="Proteomes" id="UP000198618">
    <property type="component" value="Unassembled WGS sequence"/>
</dbReference>
<feature type="transmembrane region" description="Helical" evidence="1">
    <location>
        <begin position="115"/>
        <end position="136"/>
    </location>
</feature>
<name>A0A1I0FKH8_9BACI</name>
<feature type="transmembrane region" description="Helical" evidence="1">
    <location>
        <begin position="148"/>
        <end position="168"/>
    </location>
</feature>
<evidence type="ECO:0000313" key="3">
    <source>
        <dbReference type="Proteomes" id="UP000198618"/>
    </source>
</evidence>
<evidence type="ECO:0000256" key="1">
    <source>
        <dbReference type="SAM" id="Phobius"/>
    </source>
</evidence>
<sequence length="183" mass="20683">MFNEYPEGQKFWNSIIPLFNQHLTKNLLGGKMMKFIKLMIIALLSTIIFSIVMGGMNYITMVSKSPEGFIVPMIFFGMYAAPAYVLGGIPSYFFIEKICSKMKVTSYISVYFTKLFLYGLAGIVISFIFTLLLTAIEGGFFLLPNEFVAYLFCGFIAALTFYHVALVLNQEGPFAPKDKKEKE</sequence>
<keyword evidence="1" id="KW-0472">Membrane</keyword>
<feature type="transmembrane region" description="Helical" evidence="1">
    <location>
        <begin position="35"/>
        <end position="58"/>
    </location>
</feature>
<accession>A0A1I0FKH8</accession>
<reference evidence="2 3" key="1">
    <citation type="submission" date="2016-10" db="EMBL/GenBank/DDBJ databases">
        <authorList>
            <person name="de Groot N.N."/>
        </authorList>
    </citation>
    <scope>NUCLEOTIDE SEQUENCE [LARGE SCALE GENOMIC DNA]</scope>
    <source>
        <strain evidence="2 3">IBRC-M 10780</strain>
    </source>
</reference>
<organism evidence="2 3">
    <name type="scientific">Oceanobacillus limi</name>
    <dbReference type="NCBI Taxonomy" id="930131"/>
    <lineage>
        <taxon>Bacteria</taxon>
        <taxon>Bacillati</taxon>
        <taxon>Bacillota</taxon>
        <taxon>Bacilli</taxon>
        <taxon>Bacillales</taxon>
        <taxon>Bacillaceae</taxon>
        <taxon>Oceanobacillus</taxon>
    </lineage>
</organism>
<dbReference type="AlphaFoldDB" id="A0A1I0FKH8"/>
<gene>
    <name evidence="2" type="ORF">SAMN05216389_11576</name>
</gene>
<keyword evidence="3" id="KW-1185">Reference proteome</keyword>
<evidence type="ECO:0000313" key="2">
    <source>
        <dbReference type="EMBL" id="SET57967.1"/>
    </source>
</evidence>
<proteinExistence type="predicted"/>